<dbReference type="InterPro" id="IPR003749">
    <property type="entry name" value="ThiS/MoaD-like"/>
</dbReference>
<dbReference type="CDD" id="cd00565">
    <property type="entry name" value="Ubl_ThiS"/>
    <property type="match status" value="1"/>
</dbReference>
<dbReference type="Proteomes" id="UP000076481">
    <property type="component" value="Unassembled WGS sequence"/>
</dbReference>
<dbReference type="Gene3D" id="3.10.20.30">
    <property type="match status" value="1"/>
</dbReference>
<evidence type="ECO:0000313" key="2">
    <source>
        <dbReference type="Proteomes" id="UP000076481"/>
    </source>
</evidence>
<protein>
    <submittedName>
        <fullName evidence="1">Thiamine biosynthesis protein ThiS</fullName>
    </submittedName>
</protein>
<dbReference type="NCBIfam" id="TIGR01683">
    <property type="entry name" value="thiS"/>
    <property type="match status" value="1"/>
</dbReference>
<dbReference type="InterPro" id="IPR016155">
    <property type="entry name" value="Mopterin_synth/thiamin_S_b"/>
</dbReference>
<accession>A0A165LHC3</accession>
<proteinExistence type="predicted"/>
<sequence>MLTIELNGKPEPVVEGSTVADMLAILGTDGRTVATVVNEHIVRPPERTTAVLQDGDRVEILVFAGGG</sequence>
<name>A0A165LHC3_PELLU</name>
<dbReference type="AlphaFoldDB" id="A0A165LHC3"/>
<dbReference type="RefSeq" id="WP_303681864.1">
    <property type="nucleotide sequence ID" value="NZ_LVWG01000032.1"/>
</dbReference>
<comment type="caution">
    <text evidence="1">The sequence shown here is derived from an EMBL/GenBank/DDBJ whole genome shotgun (WGS) entry which is preliminary data.</text>
</comment>
<dbReference type="SUPFAM" id="SSF54285">
    <property type="entry name" value="MoaD/ThiS"/>
    <property type="match status" value="1"/>
</dbReference>
<dbReference type="Pfam" id="PF02597">
    <property type="entry name" value="ThiS"/>
    <property type="match status" value="1"/>
</dbReference>
<reference evidence="1 2" key="1">
    <citation type="submission" date="2016-03" db="EMBL/GenBank/DDBJ databases">
        <title>Speciation and ecological success in dimly lit waters: horizontal gene transfer in a green sulfur bacteria bloom unveiled by metagenomic assembly.</title>
        <authorList>
            <person name="Llorens-Mares T."/>
            <person name="Liu Z."/>
            <person name="Allen L.Z."/>
            <person name="Rusch D.B."/>
            <person name="Craig M.T."/>
            <person name="Dupont C.L."/>
            <person name="Bryant D.A."/>
            <person name="Casamayor E.O."/>
        </authorList>
    </citation>
    <scope>NUCLEOTIDE SEQUENCE [LARGE SCALE GENOMIC DNA]</scope>
    <source>
        <strain evidence="1">CIII</strain>
    </source>
</reference>
<dbReference type="InterPro" id="IPR012675">
    <property type="entry name" value="Beta-grasp_dom_sf"/>
</dbReference>
<organism evidence="1 2">
    <name type="scientific">Pelodictyon luteolum</name>
    <dbReference type="NCBI Taxonomy" id="1100"/>
    <lineage>
        <taxon>Bacteria</taxon>
        <taxon>Pseudomonadati</taxon>
        <taxon>Chlorobiota</taxon>
        <taxon>Chlorobiia</taxon>
        <taxon>Chlorobiales</taxon>
        <taxon>Chlorobiaceae</taxon>
        <taxon>Chlorobium/Pelodictyon group</taxon>
        <taxon>Pelodictyon</taxon>
    </lineage>
</organism>
<gene>
    <name evidence="1" type="ORF">A3K90_07445</name>
</gene>
<dbReference type="PANTHER" id="PTHR34472">
    <property type="entry name" value="SULFUR CARRIER PROTEIN THIS"/>
    <property type="match status" value="1"/>
</dbReference>
<dbReference type="EMBL" id="LVWG01000032">
    <property type="protein sequence ID" value="KZK74044.1"/>
    <property type="molecule type" value="Genomic_DNA"/>
</dbReference>
<dbReference type="PANTHER" id="PTHR34472:SF1">
    <property type="entry name" value="SULFUR CARRIER PROTEIN THIS"/>
    <property type="match status" value="1"/>
</dbReference>
<dbReference type="InterPro" id="IPR010035">
    <property type="entry name" value="Thi_S"/>
</dbReference>
<evidence type="ECO:0000313" key="1">
    <source>
        <dbReference type="EMBL" id="KZK74044.1"/>
    </source>
</evidence>